<name>A0A9W7ATR4_9STRA</name>
<dbReference type="Proteomes" id="UP001165085">
    <property type="component" value="Unassembled WGS sequence"/>
</dbReference>
<dbReference type="AlphaFoldDB" id="A0A9W7ATR4"/>
<keyword evidence="1" id="KW-1133">Transmembrane helix</keyword>
<organism evidence="3 4">
    <name type="scientific">Triparma strigata</name>
    <dbReference type="NCBI Taxonomy" id="1606541"/>
    <lineage>
        <taxon>Eukaryota</taxon>
        <taxon>Sar</taxon>
        <taxon>Stramenopiles</taxon>
        <taxon>Ochrophyta</taxon>
        <taxon>Bolidophyceae</taxon>
        <taxon>Parmales</taxon>
        <taxon>Triparmaceae</taxon>
        <taxon>Triparma</taxon>
    </lineage>
</organism>
<keyword evidence="1" id="KW-0472">Membrane</keyword>
<dbReference type="EMBL" id="BRXY01000210">
    <property type="protein sequence ID" value="GMH77654.1"/>
    <property type="molecule type" value="Genomic_DNA"/>
</dbReference>
<feature type="transmembrane region" description="Helical" evidence="1">
    <location>
        <begin position="55"/>
        <end position="75"/>
    </location>
</feature>
<feature type="transmembrane region" description="Helical" evidence="1">
    <location>
        <begin position="178"/>
        <end position="198"/>
    </location>
</feature>
<keyword evidence="2" id="KW-0732">Signal</keyword>
<feature type="chain" id="PRO_5040856093" evidence="2">
    <location>
        <begin position="22"/>
        <end position="261"/>
    </location>
</feature>
<comment type="caution">
    <text evidence="3">The sequence shown here is derived from an EMBL/GenBank/DDBJ whole genome shotgun (WGS) entry which is preliminary data.</text>
</comment>
<evidence type="ECO:0000256" key="2">
    <source>
        <dbReference type="SAM" id="SignalP"/>
    </source>
</evidence>
<protein>
    <submittedName>
        <fullName evidence="3">Uncharacterized protein</fullName>
    </submittedName>
</protein>
<dbReference type="OrthoDB" id="202804at2759"/>
<feature type="transmembrane region" description="Helical" evidence="1">
    <location>
        <begin position="210"/>
        <end position="229"/>
    </location>
</feature>
<feature type="transmembrane region" description="Helical" evidence="1">
    <location>
        <begin position="133"/>
        <end position="157"/>
    </location>
</feature>
<keyword evidence="1" id="KW-0812">Transmembrane</keyword>
<gene>
    <name evidence="3" type="ORF">TrST_g299</name>
</gene>
<evidence type="ECO:0000313" key="3">
    <source>
        <dbReference type="EMBL" id="GMH77654.1"/>
    </source>
</evidence>
<evidence type="ECO:0000313" key="4">
    <source>
        <dbReference type="Proteomes" id="UP001165085"/>
    </source>
</evidence>
<proteinExistence type="predicted"/>
<reference evidence="4" key="1">
    <citation type="journal article" date="2023" name="Commun. Biol.">
        <title>Genome analysis of Parmales, the sister group of diatoms, reveals the evolutionary specialization of diatoms from phago-mixotrophs to photoautotrophs.</title>
        <authorList>
            <person name="Ban H."/>
            <person name="Sato S."/>
            <person name="Yoshikawa S."/>
            <person name="Yamada K."/>
            <person name="Nakamura Y."/>
            <person name="Ichinomiya M."/>
            <person name="Sato N."/>
            <person name="Blanc-Mathieu R."/>
            <person name="Endo H."/>
            <person name="Kuwata A."/>
            <person name="Ogata H."/>
        </authorList>
    </citation>
    <scope>NUCLEOTIDE SEQUENCE [LARGE SCALE GENOMIC DNA]</scope>
    <source>
        <strain evidence="4">NIES 3701</strain>
    </source>
</reference>
<feature type="transmembrane region" description="Helical" evidence="1">
    <location>
        <begin position="96"/>
        <end position="113"/>
    </location>
</feature>
<accession>A0A9W7ATR4</accession>
<evidence type="ECO:0000256" key="1">
    <source>
        <dbReference type="SAM" id="Phobius"/>
    </source>
</evidence>
<keyword evidence="4" id="KW-1185">Reference proteome</keyword>
<sequence>MILFSWACGLLFFLSDPSNKALEVFYAVNLIVAALGNFGGPIAFELNSDSHNKHIIVGEIGLGGFFSLFLIWFLVSARRKLGDFSTDRLDTYVYERVFLTGVGSLPAFIYLTSESIKCYIDSNGSWDRCSGISLPQVSICIMLIILLVTRLFFVPLSSEQYTIKQVANFKTLGFKGKVQMLALAIMAVCNLVLFSAMAEGLATSFMHKCQRTVASCGILILFTEFYGIVVETNRRRRETVAAQHESILDSFQENSPGLEII</sequence>
<feature type="signal peptide" evidence="2">
    <location>
        <begin position="1"/>
        <end position="21"/>
    </location>
</feature>